<comment type="caution">
    <text evidence="1">The sequence shown here is derived from an EMBL/GenBank/DDBJ whole genome shotgun (WGS) entry which is preliminary data.</text>
</comment>
<dbReference type="OrthoDB" id="6433996at2759"/>
<evidence type="ECO:0000313" key="1">
    <source>
        <dbReference type="EMBL" id="GBM93215.1"/>
    </source>
</evidence>
<evidence type="ECO:0000313" key="2">
    <source>
        <dbReference type="Proteomes" id="UP000499080"/>
    </source>
</evidence>
<reference evidence="1 2" key="1">
    <citation type="journal article" date="2019" name="Sci. Rep.">
        <title>Orb-weaving spider Araneus ventricosus genome elucidates the spidroin gene catalogue.</title>
        <authorList>
            <person name="Kono N."/>
            <person name="Nakamura H."/>
            <person name="Ohtoshi R."/>
            <person name="Moran D.A.P."/>
            <person name="Shinohara A."/>
            <person name="Yoshida Y."/>
            <person name="Fujiwara M."/>
            <person name="Mori M."/>
            <person name="Tomita M."/>
            <person name="Arakawa K."/>
        </authorList>
    </citation>
    <scope>NUCLEOTIDE SEQUENCE [LARGE SCALE GENOMIC DNA]</scope>
</reference>
<proteinExistence type="predicted"/>
<protein>
    <submittedName>
        <fullName evidence="1">Uncharacterized protein</fullName>
    </submittedName>
</protein>
<name>A0A4Y2JTU5_ARAVE</name>
<keyword evidence="2" id="KW-1185">Reference proteome</keyword>
<dbReference type="EMBL" id="BGPR01003859">
    <property type="protein sequence ID" value="GBM93215.1"/>
    <property type="molecule type" value="Genomic_DNA"/>
</dbReference>
<dbReference type="InterPro" id="IPR004211">
    <property type="entry name" value="Endonuclease_7"/>
</dbReference>
<accession>A0A4Y2JTU5</accession>
<dbReference type="PANTHER" id="PTHR31511">
    <property type="entry name" value="PROTEIN CBG23764"/>
    <property type="match status" value="1"/>
</dbReference>
<dbReference type="InterPro" id="IPR044925">
    <property type="entry name" value="His-Me_finger_sf"/>
</dbReference>
<dbReference type="Pfam" id="PF02945">
    <property type="entry name" value="Endonuclease_7"/>
    <property type="match status" value="1"/>
</dbReference>
<dbReference type="Proteomes" id="UP000499080">
    <property type="component" value="Unassembled WGS sequence"/>
</dbReference>
<dbReference type="InterPro" id="IPR038563">
    <property type="entry name" value="Endonuclease_7_sf"/>
</dbReference>
<dbReference type="Gene3D" id="3.40.1800.10">
    <property type="entry name" value="His-Me finger endonucleases"/>
    <property type="match status" value="1"/>
</dbReference>
<organism evidence="1 2">
    <name type="scientific">Araneus ventricosus</name>
    <name type="common">Orbweaver spider</name>
    <name type="synonym">Epeira ventricosa</name>
    <dbReference type="NCBI Taxonomy" id="182803"/>
    <lineage>
        <taxon>Eukaryota</taxon>
        <taxon>Metazoa</taxon>
        <taxon>Ecdysozoa</taxon>
        <taxon>Arthropoda</taxon>
        <taxon>Chelicerata</taxon>
        <taxon>Arachnida</taxon>
        <taxon>Araneae</taxon>
        <taxon>Araneomorphae</taxon>
        <taxon>Entelegynae</taxon>
        <taxon>Araneoidea</taxon>
        <taxon>Araneidae</taxon>
        <taxon>Araneus</taxon>
    </lineage>
</organism>
<sequence>MIRLPTIYQGEDAVIEFLKCLINEEWFLRKIRDVKPMVFTEEDRKKFRAAVNCWVCEKPLKGDNVRDHDHLTGVYRGAAQNSCNLNFQIARHIPILMHNLKNYDSHLIMHDIAKFKERRINCIPQNTEKFI</sequence>
<gene>
    <name evidence="1" type="ORF">AVEN_143158_1</name>
</gene>
<dbReference type="PANTHER" id="PTHR31511:SF12">
    <property type="entry name" value="RHO TERMINATION FACTOR N-TERMINAL DOMAIN-CONTAINING PROTEIN"/>
    <property type="match status" value="1"/>
</dbReference>
<dbReference type="SUPFAM" id="SSF54060">
    <property type="entry name" value="His-Me finger endonucleases"/>
    <property type="match status" value="1"/>
</dbReference>
<dbReference type="AlphaFoldDB" id="A0A4Y2JTU5"/>